<organism evidence="2">
    <name type="scientific">freshwater metagenome</name>
    <dbReference type="NCBI Taxonomy" id="449393"/>
    <lineage>
        <taxon>unclassified sequences</taxon>
        <taxon>metagenomes</taxon>
        <taxon>ecological metagenomes</taxon>
    </lineage>
</organism>
<dbReference type="EMBL" id="CAEZTL010000005">
    <property type="protein sequence ID" value="CAB4561167.1"/>
    <property type="molecule type" value="Genomic_DNA"/>
</dbReference>
<dbReference type="InterPro" id="IPR013078">
    <property type="entry name" value="His_Pase_superF_clade-1"/>
</dbReference>
<accession>A0A6J6DB32</accession>
<dbReference type="Pfam" id="PF00300">
    <property type="entry name" value="His_Phos_1"/>
    <property type="match status" value="1"/>
</dbReference>
<dbReference type="GO" id="GO:0045820">
    <property type="term" value="P:negative regulation of glycolytic process"/>
    <property type="evidence" value="ECO:0007669"/>
    <property type="project" value="TreeGrafter"/>
</dbReference>
<dbReference type="PANTHER" id="PTHR46517:SF1">
    <property type="entry name" value="FRUCTOSE-2,6-BISPHOSPHATASE TIGAR"/>
    <property type="match status" value="1"/>
</dbReference>
<keyword evidence="1" id="KW-0378">Hydrolase</keyword>
<dbReference type="Gene3D" id="3.40.50.1240">
    <property type="entry name" value="Phosphoglycerate mutase-like"/>
    <property type="match status" value="1"/>
</dbReference>
<reference evidence="2" key="1">
    <citation type="submission" date="2020-05" db="EMBL/GenBank/DDBJ databases">
        <authorList>
            <person name="Chiriac C."/>
            <person name="Salcher M."/>
            <person name="Ghai R."/>
            <person name="Kavagutti S V."/>
        </authorList>
    </citation>
    <scope>NUCLEOTIDE SEQUENCE</scope>
</reference>
<protein>
    <submittedName>
        <fullName evidence="2">Unannotated protein</fullName>
    </submittedName>
</protein>
<dbReference type="GO" id="GO:0005829">
    <property type="term" value="C:cytosol"/>
    <property type="evidence" value="ECO:0007669"/>
    <property type="project" value="TreeGrafter"/>
</dbReference>
<evidence type="ECO:0000313" key="2">
    <source>
        <dbReference type="EMBL" id="CAB4561167.1"/>
    </source>
</evidence>
<dbReference type="InterPro" id="IPR051695">
    <property type="entry name" value="Phosphoglycerate_Mutase"/>
</dbReference>
<dbReference type="SMART" id="SM00855">
    <property type="entry name" value="PGAM"/>
    <property type="match status" value="1"/>
</dbReference>
<dbReference type="InterPro" id="IPR029033">
    <property type="entry name" value="His_PPase_superfam"/>
</dbReference>
<dbReference type="PANTHER" id="PTHR46517">
    <property type="entry name" value="FRUCTOSE-2,6-BISPHOSPHATASE TIGAR"/>
    <property type="match status" value="1"/>
</dbReference>
<dbReference type="SUPFAM" id="SSF53254">
    <property type="entry name" value="Phosphoglycerate mutase-like"/>
    <property type="match status" value="1"/>
</dbReference>
<dbReference type="GO" id="GO:0043456">
    <property type="term" value="P:regulation of pentose-phosphate shunt"/>
    <property type="evidence" value="ECO:0007669"/>
    <property type="project" value="TreeGrafter"/>
</dbReference>
<dbReference type="GO" id="GO:0004331">
    <property type="term" value="F:fructose-2,6-bisphosphate 2-phosphatase activity"/>
    <property type="evidence" value="ECO:0007669"/>
    <property type="project" value="TreeGrafter"/>
</dbReference>
<evidence type="ECO:0000256" key="1">
    <source>
        <dbReference type="ARBA" id="ARBA00022801"/>
    </source>
</evidence>
<sequence length="207" mass="22910">MSVIILLRHAHSAANDSGLLTGQLPGVSLSKKGFVQANQLVERIGKGKIDRLHISPIERCQLTIDPWLRSKYSSSLESFRVDDSLTEIDFGDWSGRKLSSLRREKLWKSVQNTPSQVTFPNGESFKAAQRRAFLGIERIANARGSKINLVLSHSDTIKLIVSKSLGMKLDSFQQIQINPASFTILNFSKGATTLSTINNMGSLKDLL</sequence>
<name>A0A6J6DB32_9ZZZZ</name>
<proteinExistence type="predicted"/>
<gene>
    <name evidence="2" type="ORF">UFOPK1683_00107</name>
</gene>
<dbReference type="AlphaFoldDB" id="A0A6J6DB32"/>